<dbReference type="Gene3D" id="3.40.710.10">
    <property type="entry name" value="DD-peptidase/beta-lactamase superfamily"/>
    <property type="match status" value="1"/>
</dbReference>
<comment type="caution">
    <text evidence="3">The sequence shown here is derived from an EMBL/GenBank/DDBJ whole genome shotgun (WGS) entry which is preliminary data.</text>
</comment>
<gene>
    <name evidence="3" type="ORF">INT43_001798</name>
</gene>
<organism evidence="3 4">
    <name type="scientific">Mortierella isabellina</name>
    <name type="common">Filamentous fungus</name>
    <name type="synonym">Umbelopsis isabellina</name>
    <dbReference type="NCBI Taxonomy" id="91625"/>
    <lineage>
        <taxon>Eukaryota</taxon>
        <taxon>Fungi</taxon>
        <taxon>Fungi incertae sedis</taxon>
        <taxon>Mucoromycota</taxon>
        <taxon>Mucoromycotina</taxon>
        <taxon>Umbelopsidomycetes</taxon>
        <taxon>Umbelopsidales</taxon>
        <taxon>Umbelopsidaceae</taxon>
        <taxon>Umbelopsis</taxon>
    </lineage>
</organism>
<dbReference type="InterPro" id="IPR012338">
    <property type="entry name" value="Beta-lactam/transpept-like"/>
</dbReference>
<dbReference type="Pfam" id="PF00144">
    <property type="entry name" value="Beta-lactamase"/>
    <property type="match status" value="1"/>
</dbReference>
<feature type="chain" id="PRO_5034885053" description="Beta-lactamase-related domain-containing protein" evidence="1">
    <location>
        <begin position="17"/>
        <end position="445"/>
    </location>
</feature>
<accession>A0A8H7PTH1</accession>
<keyword evidence="1" id="KW-0732">Signal</keyword>
<evidence type="ECO:0000256" key="1">
    <source>
        <dbReference type="SAM" id="SignalP"/>
    </source>
</evidence>
<keyword evidence="4" id="KW-1185">Reference proteome</keyword>
<dbReference type="SUPFAM" id="SSF56601">
    <property type="entry name" value="beta-lactamase/transpeptidase-like"/>
    <property type="match status" value="1"/>
</dbReference>
<name>A0A8H7PTH1_MORIS</name>
<dbReference type="InterPro" id="IPR052907">
    <property type="entry name" value="Beta-lactamase/esterase"/>
</dbReference>
<proteinExistence type="predicted"/>
<dbReference type="OrthoDB" id="5946976at2759"/>
<dbReference type="AlphaFoldDB" id="A0A8H7PTH1"/>
<evidence type="ECO:0000313" key="3">
    <source>
        <dbReference type="EMBL" id="KAG2178951.1"/>
    </source>
</evidence>
<evidence type="ECO:0000259" key="2">
    <source>
        <dbReference type="Pfam" id="PF00144"/>
    </source>
</evidence>
<protein>
    <recommendedName>
        <fullName evidence="2">Beta-lactamase-related domain-containing protein</fullName>
    </recommendedName>
</protein>
<reference evidence="3" key="1">
    <citation type="submission" date="2020-12" db="EMBL/GenBank/DDBJ databases">
        <title>Metabolic potential, ecology and presence of endohyphal bacteria is reflected in genomic diversity of Mucoromycotina.</title>
        <authorList>
            <person name="Muszewska A."/>
            <person name="Okrasinska A."/>
            <person name="Steczkiewicz K."/>
            <person name="Drgas O."/>
            <person name="Orlowska M."/>
            <person name="Perlinska-Lenart U."/>
            <person name="Aleksandrzak-Piekarczyk T."/>
            <person name="Szatraj K."/>
            <person name="Zielenkiewicz U."/>
            <person name="Pilsyk S."/>
            <person name="Malc E."/>
            <person name="Mieczkowski P."/>
            <person name="Kruszewska J.S."/>
            <person name="Biernat P."/>
            <person name="Pawlowska J."/>
        </authorList>
    </citation>
    <scope>NUCLEOTIDE SEQUENCE</scope>
    <source>
        <strain evidence="3">WA0000067209</strain>
    </source>
</reference>
<feature type="signal peptide" evidence="1">
    <location>
        <begin position="1"/>
        <end position="16"/>
    </location>
</feature>
<sequence>MARTSVFLLPIIAWLAFKILDKNDFTPYSCALLNLNCPVANSSGYVAPNYANIKPLFEENFAKGDDVGASVAVYVDGELKVNLVGGYSDREAGKPYTNETLQIVFSCTKVMASIVVARLVAQGRLSYSEKISTYWPEFAQGNKQDVTLKDLMEHAGGVAWLDEPLSLKHFDDMDKLSERLAKQPHNYNGTKTRAYEAYTIGWYVNEIVRRVDPQHRTIGQIVDQEINGPYGVDWHLSPSPDLDDRIAKPYQSPLYRLILGLITPAWLYAVAEPLHEFFISIQDKTSPAYKALVLTAPDGIDFKGHYGLVARRYENPSTTGFTNARSIAKIASVMANRGQPTRAGEPVLIPEETYELATKTDLYDFDLTLRMHVPMTIGGFGNFEVANTTFTGWIGAGGSSFYWNEELKLGFGYSMNGYRWHLGPDRRSLKLIAAAVEAVRKEKGL</sequence>
<feature type="domain" description="Beta-lactamase-related" evidence="2">
    <location>
        <begin position="58"/>
        <end position="427"/>
    </location>
</feature>
<dbReference type="InterPro" id="IPR001466">
    <property type="entry name" value="Beta-lactam-related"/>
</dbReference>
<dbReference type="PANTHER" id="PTHR43319">
    <property type="entry name" value="BETA-LACTAMASE-RELATED"/>
    <property type="match status" value="1"/>
</dbReference>
<dbReference type="Proteomes" id="UP000654370">
    <property type="component" value="Unassembled WGS sequence"/>
</dbReference>
<dbReference type="EMBL" id="JAEPQZ010000007">
    <property type="protein sequence ID" value="KAG2178951.1"/>
    <property type="molecule type" value="Genomic_DNA"/>
</dbReference>
<dbReference type="PANTHER" id="PTHR43319:SF3">
    <property type="entry name" value="BETA-LACTAMASE-RELATED DOMAIN-CONTAINING PROTEIN"/>
    <property type="match status" value="1"/>
</dbReference>
<evidence type="ECO:0000313" key="4">
    <source>
        <dbReference type="Proteomes" id="UP000654370"/>
    </source>
</evidence>